<dbReference type="InterPro" id="IPR001844">
    <property type="entry name" value="Cpn60/GroEL"/>
</dbReference>
<protein>
    <submittedName>
        <fullName evidence="6">Uncharacterized protein</fullName>
    </submittedName>
</protein>
<dbReference type="InterPro" id="IPR017998">
    <property type="entry name" value="Chaperone_TCP-1"/>
</dbReference>
<accession>A0A4Y9YS63</accession>
<evidence type="ECO:0000256" key="2">
    <source>
        <dbReference type="ARBA" id="ARBA00008020"/>
    </source>
</evidence>
<dbReference type="GO" id="GO:0140662">
    <property type="term" value="F:ATP-dependent protein folding chaperone"/>
    <property type="evidence" value="ECO:0007669"/>
    <property type="project" value="InterPro"/>
</dbReference>
<keyword evidence="4" id="KW-0067">ATP-binding</keyword>
<sequence>MCGVTFTMVSSSPKVGKKMNCYNAALNATRAAVEEDLLPGDDVAPLKACLAQRALLYLARMIFANADEENSVLVSTMMQQYGEEDKFAWSYDNRKKGTHIFSSPPHRAHPLANGVTVAKSIQLKDKFENLGVCLVQDFASKMNKNAGDSTTTATVLARAIYAEGRRRARRRVPLFARKDHLHHRRDYPSRYHRRNGDAHVGILIAQAMENVGKEGVITVKEGRTIDDEIEFTEGMRVDRGFISPY</sequence>
<dbReference type="InterPro" id="IPR027409">
    <property type="entry name" value="GroEL-like_apical_dom_sf"/>
</dbReference>
<dbReference type="STRING" id="34475.A0A4Y9YS63"/>
<dbReference type="InterPro" id="IPR027410">
    <property type="entry name" value="TCP-1-like_intermed_sf"/>
</dbReference>
<evidence type="ECO:0000313" key="7">
    <source>
        <dbReference type="Proteomes" id="UP000298390"/>
    </source>
</evidence>
<gene>
    <name evidence="6" type="ORF">EVJ58_g2501</name>
</gene>
<keyword evidence="5" id="KW-0143">Chaperone</keyword>
<name>A0A4Y9YS63_9APHY</name>
<dbReference type="Proteomes" id="UP000298390">
    <property type="component" value="Unassembled WGS sequence"/>
</dbReference>
<dbReference type="AlphaFoldDB" id="A0A4Y9YS63"/>
<evidence type="ECO:0000256" key="4">
    <source>
        <dbReference type="ARBA" id="ARBA00022840"/>
    </source>
</evidence>
<dbReference type="GO" id="GO:0005524">
    <property type="term" value="F:ATP binding"/>
    <property type="evidence" value="ECO:0007669"/>
    <property type="project" value="UniProtKB-KW"/>
</dbReference>
<dbReference type="Gene3D" id="1.10.560.10">
    <property type="entry name" value="GroEL-like equatorial domain"/>
    <property type="match status" value="1"/>
</dbReference>
<dbReference type="SUPFAM" id="SSF48592">
    <property type="entry name" value="GroEL equatorial domain-like"/>
    <property type="match status" value="1"/>
</dbReference>
<organism evidence="6 7">
    <name type="scientific">Rhodofomes roseus</name>
    <dbReference type="NCBI Taxonomy" id="34475"/>
    <lineage>
        <taxon>Eukaryota</taxon>
        <taxon>Fungi</taxon>
        <taxon>Dikarya</taxon>
        <taxon>Basidiomycota</taxon>
        <taxon>Agaricomycotina</taxon>
        <taxon>Agaricomycetes</taxon>
        <taxon>Polyporales</taxon>
        <taxon>Rhodofomes</taxon>
    </lineage>
</organism>
<reference evidence="6 7" key="1">
    <citation type="submission" date="2019-01" db="EMBL/GenBank/DDBJ databases">
        <title>Genome sequencing of the rare red list fungi Fomitopsis rosea.</title>
        <authorList>
            <person name="Buettner E."/>
            <person name="Kellner H."/>
        </authorList>
    </citation>
    <scope>NUCLEOTIDE SEQUENCE [LARGE SCALE GENOMIC DNA]</scope>
    <source>
        <strain evidence="6 7">DSM 105464</strain>
    </source>
</reference>
<comment type="similarity">
    <text evidence="1">Belongs to the chaperonin (HSP60) family.</text>
</comment>
<dbReference type="Gene3D" id="3.30.260.10">
    <property type="entry name" value="TCP-1-like chaperonin intermediate domain"/>
    <property type="match status" value="1"/>
</dbReference>
<evidence type="ECO:0000313" key="6">
    <source>
        <dbReference type="EMBL" id="TFY64620.1"/>
    </source>
</evidence>
<comment type="similarity">
    <text evidence="2">Belongs to the TCP-1 chaperonin family.</text>
</comment>
<dbReference type="Gene3D" id="3.50.7.10">
    <property type="entry name" value="GroEL"/>
    <property type="match status" value="1"/>
</dbReference>
<dbReference type="EMBL" id="SEKV01000093">
    <property type="protein sequence ID" value="TFY64620.1"/>
    <property type="molecule type" value="Genomic_DNA"/>
</dbReference>
<evidence type="ECO:0000256" key="5">
    <source>
        <dbReference type="ARBA" id="ARBA00023186"/>
    </source>
</evidence>
<dbReference type="PRINTS" id="PR00304">
    <property type="entry name" value="TCOMPLEXTCP1"/>
</dbReference>
<evidence type="ECO:0000256" key="1">
    <source>
        <dbReference type="ARBA" id="ARBA00006607"/>
    </source>
</evidence>
<dbReference type="GO" id="GO:0042026">
    <property type="term" value="P:protein refolding"/>
    <property type="evidence" value="ECO:0007669"/>
    <property type="project" value="InterPro"/>
</dbReference>
<dbReference type="InterPro" id="IPR027413">
    <property type="entry name" value="GROEL-like_equatorial_sf"/>
</dbReference>
<proteinExistence type="inferred from homology"/>
<keyword evidence="3" id="KW-0547">Nucleotide-binding</keyword>
<comment type="caution">
    <text evidence="6">The sequence shown here is derived from an EMBL/GenBank/DDBJ whole genome shotgun (WGS) entry which is preliminary data.</text>
</comment>
<dbReference type="PANTHER" id="PTHR45633">
    <property type="entry name" value="60 KDA HEAT SHOCK PROTEIN, MITOCHONDRIAL"/>
    <property type="match status" value="1"/>
</dbReference>
<evidence type="ECO:0000256" key="3">
    <source>
        <dbReference type="ARBA" id="ARBA00022741"/>
    </source>
</evidence>